<dbReference type="InterPro" id="IPR036420">
    <property type="entry name" value="BRCT_dom_sf"/>
</dbReference>
<feature type="region of interest" description="Disordered" evidence="9">
    <location>
        <begin position="16"/>
        <end position="132"/>
    </location>
</feature>
<feature type="region of interest" description="Disordered" evidence="9">
    <location>
        <begin position="240"/>
        <end position="338"/>
    </location>
</feature>
<feature type="region of interest" description="Disordered" evidence="9">
    <location>
        <begin position="728"/>
        <end position="759"/>
    </location>
</feature>
<dbReference type="InterPro" id="IPR051579">
    <property type="entry name" value="DDR_Transcriptional_Reg"/>
</dbReference>
<evidence type="ECO:0000313" key="13">
    <source>
        <dbReference type="Proteomes" id="UP001345963"/>
    </source>
</evidence>
<dbReference type="InterPro" id="IPR000690">
    <property type="entry name" value="Matrin/U1-C_Znf_C2H2"/>
</dbReference>
<dbReference type="PROSITE" id="PS50172">
    <property type="entry name" value="BRCT"/>
    <property type="match status" value="2"/>
</dbReference>
<dbReference type="CDD" id="cd17730">
    <property type="entry name" value="BRCT_PAXIP1_rpt4"/>
    <property type="match status" value="1"/>
</dbReference>
<proteinExistence type="predicted"/>
<keyword evidence="13" id="KW-1185">Reference proteome</keyword>
<keyword evidence="6" id="KW-0539">Nucleus</keyword>
<evidence type="ECO:0000256" key="6">
    <source>
        <dbReference type="ARBA" id="ARBA00023242"/>
    </source>
</evidence>
<keyword evidence="4" id="KW-0863">Zinc-finger</keyword>
<dbReference type="Pfam" id="PF12738">
    <property type="entry name" value="PTCB-BRCT"/>
    <property type="match status" value="1"/>
</dbReference>
<feature type="compositionally biased region" description="Basic and acidic residues" evidence="9">
    <location>
        <begin position="23"/>
        <end position="35"/>
    </location>
</feature>
<evidence type="ECO:0000256" key="8">
    <source>
        <dbReference type="ARBA" id="ARBA00030146"/>
    </source>
</evidence>
<dbReference type="SMART" id="SM00292">
    <property type="entry name" value="BRCT"/>
    <property type="match status" value="2"/>
</dbReference>
<feature type="region of interest" description="Disordered" evidence="9">
    <location>
        <begin position="443"/>
        <end position="469"/>
    </location>
</feature>
<evidence type="ECO:0000256" key="2">
    <source>
        <dbReference type="ARBA" id="ARBA00022723"/>
    </source>
</evidence>
<keyword evidence="5" id="KW-0862">Zinc</keyword>
<evidence type="ECO:0000256" key="9">
    <source>
        <dbReference type="SAM" id="MobiDB-lite"/>
    </source>
</evidence>
<organism evidence="12 13">
    <name type="scientific">Ataeniobius toweri</name>
    <dbReference type="NCBI Taxonomy" id="208326"/>
    <lineage>
        <taxon>Eukaryota</taxon>
        <taxon>Metazoa</taxon>
        <taxon>Chordata</taxon>
        <taxon>Craniata</taxon>
        <taxon>Vertebrata</taxon>
        <taxon>Euteleostomi</taxon>
        <taxon>Actinopterygii</taxon>
        <taxon>Neopterygii</taxon>
        <taxon>Teleostei</taxon>
        <taxon>Neoteleostei</taxon>
        <taxon>Acanthomorphata</taxon>
        <taxon>Ovalentaria</taxon>
        <taxon>Atherinomorphae</taxon>
        <taxon>Cyprinodontiformes</taxon>
        <taxon>Goodeidae</taxon>
        <taxon>Ataeniobius</taxon>
    </lineage>
</organism>
<evidence type="ECO:0000259" key="11">
    <source>
        <dbReference type="PROSITE" id="PS50172"/>
    </source>
</evidence>
<feature type="domain" description="BRCT" evidence="11">
    <location>
        <begin position="483"/>
        <end position="576"/>
    </location>
</feature>
<feature type="non-terminal residue" evidence="12">
    <location>
        <position position="1"/>
    </location>
</feature>
<evidence type="ECO:0000256" key="4">
    <source>
        <dbReference type="ARBA" id="ARBA00022771"/>
    </source>
</evidence>
<protein>
    <recommendedName>
        <fullName evidence="7">PAX-interacting protein 1</fullName>
    </recommendedName>
    <alternativeName>
        <fullName evidence="8">PAX transactivation activation domain-interacting protein</fullName>
    </alternativeName>
</protein>
<feature type="compositionally biased region" description="Low complexity" evidence="9">
    <location>
        <begin position="302"/>
        <end position="338"/>
    </location>
</feature>
<dbReference type="Pfam" id="PF00533">
    <property type="entry name" value="BRCT"/>
    <property type="match status" value="1"/>
</dbReference>
<accession>A0ABU7BYL1</accession>
<dbReference type="Proteomes" id="UP001345963">
    <property type="component" value="Unassembled WGS sequence"/>
</dbReference>
<evidence type="ECO:0000313" key="12">
    <source>
        <dbReference type="EMBL" id="MED6254608.1"/>
    </source>
</evidence>
<feature type="compositionally biased region" description="Polar residues" evidence="9">
    <location>
        <begin position="240"/>
        <end position="267"/>
    </location>
</feature>
<feature type="compositionally biased region" description="Basic and acidic residues" evidence="9">
    <location>
        <begin position="101"/>
        <end position="112"/>
    </location>
</feature>
<feature type="domain" description="BRCT" evidence="11">
    <location>
        <begin position="1"/>
        <end position="37"/>
    </location>
</feature>
<dbReference type="SUPFAM" id="SSF52113">
    <property type="entry name" value="BRCT domain"/>
    <property type="match status" value="3"/>
</dbReference>
<gene>
    <name evidence="12" type="ORF">ATANTOWER_030161</name>
</gene>
<evidence type="ECO:0000256" key="1">
    <source>
        <dbReference type="ARBA" id="ARBA00004123"/>
    </source>
</evidence>
<feature type="compositionally biased region" description="Low complexity" evidence="9">
    <location>
        <begin position="60"/>
        <end position="80"/>
    </location>
</feature>
<dbReference type="EMBL" id="JAHUTI010069643">
    <property type="protein sequence ID" value="MED6254608.1"/>
    <property type="molecule type" value="Genomic_DNA"/>
</dbReference>
<feature type="domain" description="Matrin-type" evidence="10">
    <location>
        <begin position="773"/>
        <end position="804"/>
    </location>
</feature>
<dbReference type="CDD" id="cd17711">
    <property type="entry name" value="BRCT_PAXIP1_rpt3"/>
    <property type="match status" value="1"/>
</dbReference>
<dbReference type="PANTHER" id="PTHR23196">
    <property type="entry name" value="PAX TRANSCRIPTION ACTIVATION DOMAIN INTERACTING PROTEIN"/>
    <property type="match status" value="1"/>
</dbReference>
<dbReference type="Gene3D" id="3.40.50.10190">
    <property type="entry name" value="BRCT domain"/>
    <property type="match status" value="3"/>
</dbReference>
<comment type="subcellular location">
    <subcellularLocation>
        <location evidence="1">Nucleus</location>
    </subcellularLocation>
</comment>
<feature type="compositionally biased region" description="Acidic residues" evidence="9">
    <location>
        <begin position="43"/>
        <end position="53"/>
    </location>
</feature>
<evidence type="ECO:0000256" key="7">
    <source>
        <dbReference type="ARBA" id="ARBA00023858"/>
    </source>
</evidence>
<evidence type="ECO:0000256" key="5">
    <source>
        <dbReference type="ARBA" id="ARBA00022833"/>
    </source>
</evidence>
<sequence length="817" mass="93033">AKFEYALKQPGIKIVTPDWITDSVKDKSRKDESLYHPRLTYVEPEEEESEAESYDMRSHSNGSYSPRNSRPSSGGSSGEESSPRRRPGPKRLNSISPTSPRKPELHSERMFDDSDDDSSTEKEGTNLNWTPAEVVTPPTVAIPTGIPRRRVGPAGCKDPVSSTGSGLINLCATVPPVPSSGGALPAEARAAQQGGSGPEGMPGWSPAIRTLRNITNNSDMQPANRPVVAHIIQNLAGNQTKPVEQTNQSHVQTLNTNNPPQFSQSKLPRQPLTAEQQQQLLQQSHQTGQQHQQLPQQPPHPLMHLQQQQQMMQLQQQQSQVPQPQGFPQLPQQQQQFLQQQQQMHQQQMFSQQQLRPQQLLRPGLQQLQHQLQQQFQQQQRMQMLQQQQQQQQQQNQQQFHQQQLKQQHLLQQQQHMQQMQKQHLQNQQQQVLQHQNQQVLQQQQQQQQQHHQQQTATTLPPQLQQPPHISQLFGHEMGQDIPQDGFLLGCVFAIADYPEQMADKQLLATWKRVIQACGGVVDPTLTSRCTHLLCESQVSNMYVQALREGKRCVTAHWLSTVLKKKKMVPPHRTLHLPFAFPPGAKPCSQHILSVTGFVDADRDDLKLMAYLAGARYTGYLCRGNTVLICKAPSGMKYEKAKEWKIPCVNAQWLCDILLGNFEALRQIQHSRYSAYTQLEPLMPNPQLVQNLLAFMVFDISRTHHTETEPTGKHHRNELLYRNNQNKEEMDTSTNQNGQTEAPPPTDVNPNEAVLPPYDPNTPIGVEHVKMGYYCRICFLFYSNEDKAKKTHCSSQAHYDKLQKHLEKEQKKQLKTA</sequence>
<dbReference type="PANTHER" id="PTHR23196:SF1">
    <property type="entry name" value="PAX-INTERACTING PROTEIN 1"/>
    <property type="match status" value="1"/>
</dbReference>
<comment type="caution">
    <text evidence="12">The sequence shown here is derived from an EMBL/GenBank/DDBJ whole genome shotgun (WGS) entry which is preliminary data.</text>
</comment>
<dbReference type="PROSITE" id="PS50171">
    <property type="entry name" value="ZF_MATRIN"/>
    <property type="match status" value="1"/>
</dbReference>
<evidence type="ECO:0000256" key="3">
    <source>
        <dbReference type="ARBA" id="ARBA00022763"/>
    </source>
</evidence>
<feature type="compositionally biased region" description="Low complexity" evidence="9">
    <location>
        <begin position="276"/>
        <end position="295"/>
    </location>
</feature>
<evidence type="ECO:0000259" key="10">
    <source>
        <dbReference type="PROSITE" id="PS50171"/>
    </source>
</evidence>
<keyword evidence="2" id="KW-0479">Metal-binding</keyword>
<dbReference type="InterPro" id="IPR001357">
    <property type="entry name" value="BRCT_dom"/>
</dbReference>
<name>A0ABU7BYL1_9TELE</name>
<reference evidence="12 13" key="1">
    <citation type="submission" date="2021-07" db="EMBL/GenBank/DDBJ databases">
        <authorList>
            <person name="Palmer J.M."/>
        </authorList>
    </citation>
    <scope>NUCLEOTIDE SEQUENCE [LARGE SCALE GENOMIC DNA]</scope>
    <source>
        <strain evidence="12 13">AT_MEX2019</strain>
        <tissue evidence="12">Muscle</tissue>
    </source>
</reference>
<keyword evidence="3" id="KW-0227">DNA damage</keyword>